<gene>
    <name evidence="1" type="primary">Vigan.11G113100</name>
    <name evidence="1" type="ORF">VIGAN_11113100</name>
</gene>
<dbReference type="EMBL" id="AP015044">
    <property type="protein sequence ID" value="BAU01812.1"/>
    <property type="molecule type" value="Genomic_DNA"/>
</dbReference>
<dbReference type="AlphaFoldDB" id="A0A0S3TA05"/>
<protein>
    <submittedName>
        <fullName evidence="1">Uncharacterized protein</fullName>
    </submittedName>
</protein>
<accession>A0A0S3TA05</accession>
<proteinExistence type="predicted"/>
<name>A0A0S3TA05_PHAAN</name>
<organism evidence="1 2">
    <name type="scientific">Vigna angularis var. angularis</name>
    <dbReference type="NCBI Taxonomy" id="157739"/>
    <lineage>
        <taxon>Eukaryota</taxon>
        <taxon>Viridiplantae</taxon>
        <taxon>Streptophyta</taxon>
        <taxon>Embryophyta</taxon>
        <taxon>Tracheophyta</taxon>
        <taxon>Spermatophyta</taxon>
        <taxon>Magnoliopsida</taxon>
        <taxon>eudicotyledons</taxon>
        <taxon>Gunneridae</taxon>
        <taxon>Pentapetalae</taxon>
        <taxon>rosids</taxon>
        <taxon>fabids</taxon>
        <taxon>Fabales</taxon>
        <taxon>Fabaceae</taxon>
        <taxon>Papilionoideae</taxon>
        <taxon>50 kb inversion clade</taxon>
        <taxon>NPAAA clade</taxon>
        <taxon>indigoferoid/millettioid clade</taxon>
        <taxon>Phaseoleae</taxon>
        <taxon>Vigna</taxon>
    </lineage>
</organism>
<evidence type="ECO:0000313" key="2">
    <source>
        <dbReference type="Proteomes" id="UP000291084"/>
    </source>
</evidence>
<evidence type="ECO:0000313" key="1">
    <source>
        <dbReference type="EMBL" id="BAU01812.1"/>
    </source>
</evidence>
<sequence length="77" mass="10151">GYSWYRIVIDWYHIIIHWYQRVIRWYHGMIHSWYRKVVHWLWEVFVSEVVKLFKNRKWNLIFQYHQVMLNLQSHRWF</sequence>
<reference evidence="1 2" key="1">
    <citation type="journal article" date="2015" name="Sci. Rep.">
        <title>The power of single molecule real-time sequencing technology in the de novo assembly of a eukaryotic genome.</title>
        <authorList>
            <person name="Sakai H."/>
            <person name="Naito K."/>
            <person name="Ogiso-Tanaka E."/>
            <person name="Takahashi Y."/>
            <person name="Iseki K."/>
            <person name="Muto C."/>
            <person name="Satou K."/>
            <person name="Teruya K."/>
            <person name="Shiroma A."/>
            <person name="Shimoji M."/>
            <person name="Hirano T."/>
            <person name="Itoh T."/>
            <person name="Kaga A."/>
            <person name="Tomooka N."/>
        </authorList>
    </citation>
    <scope>NUCLEOTIDE SEQUENCE [LARGE SCALE GENOMIC DNA]</scope>
    <source>
        <strain evidence="2">cv. Shumari</strain>
    </source>
</reference>
<dbReference type="Proteomes" id="UP000291084">
    <property type="component" value="Chromosome 11"/>
</dbReference>
<keyword evidence="2" id="KW-1185">Reference proteome</keyword>
<feature type="non-terminal residue" evidence="1">
    <location>
        <position position="1"/>
    </location>
</feature>